<evidence type="ECO:0000313" key="1">
    <source>
        <dbReference type="EMBL" id="OHA54783.1"/>
    </source>
</evidence>
<organism evidence="1 2">
    <name type="scientific">Candidatus Veblenbacteria bacterium RIFOXYB1_FULL_43_13</name>
    <dbReference type="NCBI Taxonomy" id="1802426"/>
    <lineage>
        <taxon>Bacteria</taxon>
        <taxon>Candidatus Vebleniibacteriota</taxon>
    </lineage>
</organism>
<protein>
    <submittedName>
        <fullName evidence="1">Uncharacterized protein</fullName>
    </submittedName>
</protein>
<comment type="caution">
    <text evidence="1">The sequence shown here is derived from an EMBL/GenBank/DDBJ whole genome shotgun (WGS) entry which is preliminary data.</text>
</comment>
<gene>
    <name evidence="1" type="ORF">A2388_02195</name>
</gene>
<dbReference type="EMBL" id="MHTC01000039">
    <property type="protein sequence ID" value="OHA54783.1"/>
    <property type="molecule type" value="Genomic_DNA"/>
</dbReference>
<dbReference type="Proteomes" id="UP000177575">
    <property type="component" value="Unassembled WGS sequence"/>
</dbReference>
<evidence type="ECO:0000313" key="2">
    <source>
        <dbReference type="Proteomes" id="UP000177575"/>
    </source>
</evidence>
<dbReference type="AlphaFoldDB" id="A0A1G2Q2I1"/>
<reference evidence="1 2" key="1">
    <citation type="journal article" date="2016" name="Nat. Commun.">
        <title>Thousands of microbial genomes shed light on interconnected biogeochemical processes in an aquifer system.</title>
        <authorList>
            <person name="Anantharaman K."/>
            <person name="Brown C.T."/>
            <person name="Hug L.A."/>
            <person name="Sharon I."/>
            <person name="Castelle C.J."/>
            <person name="Probst A.J."/>
            <person name="Thomas B.C."/>
            <person name="Singh A."/>
            <person name="Wilkins M.J."/>
            <person name="Karaoz U."/>
            <person name="Brodie E.L."/>
            <person name="Williams K.H."/>
            <person name="Hubbard S.S."/>
            <person name="Banfield J.F."/>
        </authorList>
    </citation>
    <scope>NUCLEOTIDE SEQUENCE [LARGE SCALE GENOMIC DNA]</scope>
</reference>
<accession>A0A1G2Q2I1</accession>
<proteinExistence type="predicted"/>
<name>A0A1G2Q2I1_9BACT</name>
<sequence length="79" mass="9061">MNTTKIKELVLLLEAKGLTNAVTLVLKYIVPETECSHILLYQAAKDLANCESDHDPTRQHLQEVLRLIKDEEIIKFDKN</sequence>